<keyword evidence="2" id="KW-1185">Reference proteome</keyword>
<organism evidence="1 2">
    <name type="scientific">Dyella flagellata</name>
    <dbReference type="NCBI Taxonomy" id="1867833"/>
    <lineage>
        <taxon>Bacteria</taxon>
        <taxon>Pseudomonadati</taxon>
        <taxon>Pseudomonadota</taxon>
        <taxon>Gammaproteobacteria</taxon>
        <taxon>Lysobacterales</taxon>
        <taxon>Rhodanobacteraceae</taxon>
        <taxon>Dyella</taxon>
    </lineage>
</organism>
<evidence type="ECO:0000313" key="1">
    <source>
        <dbReference type="EMBL" id="GLQ87537.1"/>
    </source>
</evidence>
<reference evidence="2" key="1">
    <citation type="journal article" date="2019" name="Int. J. Syst. Evol. Microbiol.">
        <title>The Global Catalogue of Microorganisms (GCM) 10K type strain sequencing project: providing services to taxonomists for standard genome sequencing and annotation.</title>
        <authorList>
            <consortium name="The Broad Institute Genomics Platform"/>
            <consortium name="The Broad Institute Genome Sequencing Center for Infectious Disease"/>
            <person name="Wu L."/>
            <person name="Ma J."/>
        </authorList>
    </citation>
    <scope>NUCLEOTIDE SEQUENCE [LARGE SCALE GENOMIC DNA]</scope>
    <source>
        <strain evidence="2">NBRC 111981</strain>
    </source>
</reference>
<comment type="caution">
    <text evidence="1">The sequence shown here is derived from an EMBL/GenBank/DDBJ whole genome shotgun (WGS) entry which is preliminary data.</text>
</comment>
<proteinExistence type="predicted"/>
<gene>
    <name evidence="1" type="ORF">GCM10007898_11030</name>
</gene>
<evidence type="ECO:0000313" key="2">
    <source>
        <dbReference type="Proteomes" id="UP001156627"/>
    </source>
</evidence>
<protein>
    <submittedName>
        <fullName evidence="1">Uncharacterized protein</fullName>
    </submittedName>
</protein>
<dbReference type="EMBL" id="BSOA01000007">
    <property type="protein sequence ID" value="GLQ87537.1"/>
    <property type="molecule type" value="Genomic_DNA"/>
</dbReference>
<name>A0ABQ5X8F5_9GAMM</name>
<accession>A0ABQ5X8F5</accession>
<dbReference type="Proteomes" id="UP001156627">
    <property type="component" value="Unassembled WGS sequence"/>
</dbReference>
<sequence>METIPAGGETWVKHACPNLLGLDSGGDDDDKKDKAASLGDGFSYPVRLGKRQRCEYQCEVRLFRDSNGSIL</sequence>